<keyword evidence="5 6" id="KW-0472">Membrane</keyword>
<dbReference type="Proteomes" id="UP000694541">
    <property type="component" value="Unplaced"/>
</dbReference>
<reference evidence="7" key="1">
    <citation type="submission" date="2025-08" db="UniProtKB">
        <authorList>
            <consortium name="Ensembl"/>
        </authorList>
    </citation>
    <scope>IDENTIFICATION</scope>
</reference>
<evidence type="ECO:0000256" key="3">
    <source>
        <dbReference type="ARBA" id="ARBA00022692"/>
    </source>
</evidence>
<dbReference type="PANTHER" id="PTHR14948">
    <property type="entry name" value="NG5"/>
    <property type="match status" value="1"/>
</dbReference>
<dbReference type="PANTHER" id="PTHR14948:SF20">
    <property type="entry name" value="PROLINE-RICH TRANSMEMBRANE PROTEIN 2"/>
    <property type="match status" value="1"/>
</dbReference>
<evidence type="ECO:0000256" key="4">
    <source>
        <dbReference type="ARBA" id="ARBA00022989"/>
    </source>
</evidence>
<keyword evidence="8" id="KW-1185">Reference proteome</keyword>
<dbReference type="GO" id="GO:0016020">
    <property type="term" value="C:membrane"/>
    <property type="evidence" value="ECO:0007669"/>
    <property type="project" value="UniProtKB-SubCell"/>
</dbReference>
<comment type="subcellular location">
    <subcellularLocation>
        <location evidence="1">Membrane</location>
    </subcellularLocation>
</comment>
<dbReference type="InterPro" id="IPR007593">
    <property type="entry name" value="CD225/Dispanin_fam"/>
</dbReference>
<organism evidence="7 8">
    <name type="scientific">Accipiter nisus</name>
    <name type="common">Eurasian sparrowhawk</name>
    <dbReference type="NCBI Taxonomy" id="211598"/>
    <lineage>
        <taxon>Eukaryota</taxon>
        <taxon>Metazoa</taxon>
        <taxon>Chordata</taxon>
        <taxon>Craniata</taxon>
        <taxon>Vertebrata</taxon>
        <taxon>Euteleostomi</taxon>
        <taxon>Archelosauria</taxon>
        <taxon>Archosauria</taxon>
        <taxon>Dinosauria</taxon>
        <taxon>Saurischia</taxon>
        <taxon>Theropoda</taxon>
        <taxon>Coelurosauria</taxon>
        <taxon>Aves</taxon>
        <taxon>Neognathae</taxon>
        <taxon>Neoaves</taxon>
        <taxon>Telluraves</taxon>
        <taxon>Accipitrimorphae</taxon>
        <taxon>Accipitriformes</taxon>
        <taxon>Accipitridae</taxon>
        <taxon>Accipitrinae</taxon>
        <taxon>Accipiter</taxon>
    </lineage>
</organism>
<keyword evidence="4 6" id="KW-1133">Transmembrane helix</keyword>
<accession>A0A8B9RWG3</accession>
<name>A0A8B9RWG3_9AVES</name>
<evidence type="ECO:0000256" key="6">
    <source>
        <dbReference type="SAM" id="Phobius"/>
    </source>
</evidence>
<dbReference type="Pfam" id="PF04505">
    <property type="entry name" value="CD225"/>
    <property type="match status" value="1"/>
</dbReference>
<reference evidence="7" key="2">
    <citation type="submission" date="2025-09" db="UniProtKB">
        <authorList>
            <consortium name="Ensembl"/>
        </authorList>
    </citation>
    <scope>IDENTIFICATION</scope>
</reference>
<evidence type="ECO:0000313" key="7">
    <source>
        <dbReference type="Ensembl" id="ENSANIP00000015734.1"/>
    </source>
</evidence>
<dbReference type="Ensembl" id="ENSANIT00000016281.1">
    <property type="protein sequence ID" value="ENSANIP00000015734.1"/>
    <property type="gene ID" value="ENSANIG00000010698.1"/>
</dbReference>
<dbReference type="InterPro" id="IPR051423">
    <property type="entry name" value="CD225/Dispanin"/>
</dbReference>
<protein>
    <submittedName>
        <fullName evidence="7">Uncharacterized protein</fullName>
    </submittedName>
</protein>
<evidence type="ECO:0000256" key="2">
    <source>
        <dbReference type="ARBA" id="ARBA00006843"/>
    </source>
</evidence>
<sequence length="75" mass="7841">MGQLWVGTCLAHPIPYWPTAGCPWLAVGSRHSLQRGDVEGARRLGRVAKLLAGVALLGGALLLAASCAINFGVFQ</sequence>
<evidence type="ECO:0000313" key="8">
    <source>
        <dbReference type="Proteomes" id="UP000694541"/>
    </source>
</evidence>
<feature type="transmembrane region" description="Helical" evidence="6">
    <location>
        <begin position="50"/>
        <end position="74"/>
    </location>
</feature>
<keyword evidence="3 6" id="KW-0812">Transmembrane</keyword>
<evidence type="ECO:0000256" key="5">
    <source>
        <dbReference type="ARBA" id="ARBA00023136"/>
    </source>
</evidence>
<comment type="similarity">
    <text evidence="2">Belongs to the CD225/Dispanin family.</text>
</comment>
<proteinExistence type="inferred from homology"/>
<dbReference type="AlphaFoldDB" id="A0A8B9RWG3"/>
<evidence type="ECO:0000256" key="1">
    <source>
        <dbReference type="ARBA" id="ARBA00004370"/>
    </source>
</evidence>